<dbReference type="Proteomes" id="UP000324629">
    <property type="component" value="Unassembled WGS sequence"/>
</dbReference>
<gene>
    <name evidence="1" type="ORF">DEA37_0007826</name>
</gene>
<protein>
    <recommendedName>
        <fullName evidence="3">Peptidase aspartic putative domain-containing protein</fullName>
    </recommendedName>
</protein>
<dbReference type="EMBL" id="QNGE01003817">
    <property type="protein sequence ID" value="KAA3673573.1"/>
    <property type="molecule type" value="Genomic_DNA"/>
</dbReference>
<accession>A0A5J4NDP1</accession>
<organism evidence="1 2">
    <name type="scientific">Paragonimus westermani</name>
    <dbReference type="NCBI Taxonomy" id="34504"/>
    <lineage>
        <taxon>Eukaryota</taxon>
        <taxon>Metazoa</taxon>
        <taxon>Spiralia</taxon>
        <taxon>Lophotrochozoa</taxon>
        <taxon>Platyhelminthes</taxon>
        <taxon>Trematoda</taxon>
        <taxon>Digenea</taxon>
        <taxon>Plagiorchiida</taxon>
        <taxon>Troglotremata</taxon>
        <taxon>Troglotrematidae</taxon>
        <taxon>Paragonimus</taxon>
    </lineage>
</organism>
<evidence type="ECO:0008006" key="3">
    <source>
        <dbReference type="Google" id="ProtNLM"/>
    </source>
</evidence>
<dbReference type="PANTHER" id="PTHR47331:SF5">
    <property type="entry name" value="RIBONUCLEASE H"/>
    <property type="match status" value="1"/>
</dbReference>
<dbReference type="AlphaFoldDB" id="A0A5J4NDP1"/>
<keyword evidence="2" id="KW-1185">Reference proteome</keyword>
<proteinExistence type="predicted"/>
<reference evidence="1 2" key="1">
    <citation type="journal article" date="2019" name="Gigascience">
        <title>Whole-genome sequence of the oriental lung fluke Paragonimus westermani.</title>
        <authorList>
            <person name="Oey H."/>
            <person name="Zakrzewski M."/>
            <person name="Narain K."/>
            <person name="Devi K.R."/>
            <person name="Agatsuma T."/>
            <person name="Nawaratna S."/>
            <person name="Gobert G.N."/>
            <person name="Jones M.K."/>
            <person name="Ragan M.A."/>
            <person name="McManus D.P."/>
            <person name="Krause L."/>
        </authorList>
    </citation>
    <scope>NUCLEOTIDE SEQUENCE [LARGE SCALE GENOMIC DNA]</scope>
    <source>
        <strain evidence="1 2">IND2009</strain>
    </source>
</reference>
<name>A0A5J4NDP1_9TREM</name>
<sequence length="234" mass="25819">MLPPTSGLQRARKILSGLFGQTHHKGDSGSDTILVSQELTDRINLTGKPSEVRVTTITGSQVIPGRTVALEIRSLDGEDEVAVERAHSVPNLRMKPPVDAIRNEICKWPHLECVPFGETPGKRVSILIGNDVPEAHWVFDQRLGGRKQPYAVETLLGWIILGPLGSYERGLSAVNCPQRADVSIAERIKRLYSAEFADTEKFTCPRSMEDDSAVRVVKSTTQLTNGHYVVPLSW</sequence>
<evidence type="ECO:0000313" key="2">
    <source>
        <dbReference type="Proteomes" id="UP000324629"/>
    </source>
</evidence>
<comment type="caution">
    <text evidence="1">The sequence shown here is derived from an EMBL/GenBank/DDBJ whole genome shotgun (WGS) entry which is preliminary data.</text>
</comment>
<evidence type="ECO:0000313" key="1">
    <source>
        <dbReference type="EMBL" id="KAA3673573.1"/>
    </source>
</evidence>
<dbReference type="PANTHER" id="PTHR47331">
    <property type="entry name" value="PHD-TYPE DOMAIN-CONTAINING PROTEIN"/>
    <property type="match status" value="1"/>
</dbReference>